<gene>
    <name evidence="1" type="ORF">PPROV_000268900</name>
</gene>
<keyword evidence="2" id="KW-1185">Reference proteome</keyword>
<proteinExistence type="predicted"/>
<dbReference type="Proteomes" id="UP000660262">
    <property type="component" value="Unassembled WGS sequence"/>
</dbReference>
<evidence type="ECO:0000313" key="2">
    <source>
        <dbReference type="Proteomes" id="UP000660262"/>
    </source>
</evidence>
<name>A0A830HAB8_9CHLO</name>
<protein>
    <submittedName>
        <fullName evidence="1">Uncharacterized protein</fullName>
    </submittedName>
</protein>
<organism evidence="1 2">
    <name type="scientific">Pycnococcus provasolii</name>
    <dbReference type="NCBI Taxonomy" id="41880"/>
    <lineage>
        <taxon>Eukaryota</taxon>
        <taxon>Viridiplantae</taxon>
        <taxon>Chlorophyta</taxon>
        <taxon>Pseudoscourfieldiophyceae</taxon>
        <taxon>Pseudoscourfieldiales</taxon>
        <taxon>Pycnococcaceae</taxon>
        <taxon>Pycnococcus</taxon>
    </lineage>
</organism>
<dbReference type="EMBL" id="BNJQ01000006">
    <property type="protein sequence ID" value="GHP03935.1"/>
    <property type="molecule type" value="Genomic_DNA"/>
</dbReference>
<sequence>MLTGVRDPALARELEQNTRHARLFAFKRRMLALRLTLSSFRESIIPTILATCTAYMISEAVDEALIYQLLDQPTCVPDAVRKQLPAVIDSGLNASAMSAAAIALSSEKLAESLDDASGSIDPTQGEATAFVRRGAWYNSSVAIRHGARNAVVIFPVEGKSKACDVTARFSRSGGPTFAAWLPIAMATATGKDDTPAFELLSLTAVVGYDGGIPRRLDLLAPKRERSAETTERPRKSWWHLW</sequence>
<dbReference type="AlphaFoldDB" id="A0A830HAB8"/>
<evidence type="ECO:0000313" key="1">
    <source>
        <dbReference type="EMBL" id="GHP03935.1"/>
    </source>
</evidence>
<dbReference type="OrthoDB" id="535599at2759"/>
<reference evidence="1" key="1">
    <citation type="submission" date="2020-10" db="EMBL/GenBank/DDBJ databases">
        <title>Unveiling of a novel bifunctional photoreceptor, Dualchrome1, isolated from a cosmopolitan green alga.</title>
        <authorList>
            <person name="Suzuki S."/>
            <person name="Kawachi M."/>
        </authorList>
    </citation>
    <scope>NUCLEOTIDE SEQUENCE</scope>
    <source>
        <strain evidence="1">NIES 2893</strain>
    </source>
</reference>
<comment type="caution">
    <text evidence="1">The sequence shown here is derived from an EMBL/GenBank/DDBJ whole genome shotgun (WGS) entry which is preliminary data.</text>
</comment>
<accession>A0A830HAB8</accession>